<comment type="caution">
    <text evidence="1">The sequence shown here is derived from an EMBL/GenBank/DDBJ whole genome shotgun (WGS) entry which is preliminary data.</text>
</comment>
<dbReference type="EMBL" id="LAZR01011936">
    <property type="protein sequence ID" value="KKM52355.1"/>
    <property type="molecule type" value="Genomic_DNA"/>
</dbReference>
<reference evidence="1" key="1">
    <citation type="journal article" date="2015" name="Nature">
        <title>Complex archaea that bridge the gap between prokaryotes and eukaryotes.</title>
        <authorList>
            <person name="Spang A."/>
            <person name="Saw J.H."/>
            <person name="Jorgensen S.L."/>
            <person name="Zaremba-Niedzwiedzka K."/>
            <person name="Martijn J."/>
            <person name="Lind A.E."/>
            <person name="van Eijk R."/>
            <person name="Schleper C."/>
            <person name="Guy L."/>
            <person name="Ettema T.J."/>
        </authorList>
    </citation>
    <scope>NUCLEOTIDE SEQUENCE</scope>
</reference>
<protein>
    <submittedName>
        <fullName evidence="1">Uncharacterized protein</fullName>
    </submittedName>
</protein>
<gene>
    <name evidence="1" type="ORF">LCGC14_1554910</name>
</gene>
<sequence length="144" mass="16135">MTSQFAISTSRRRSPAYCLKGKWYNVPSDPGGRPSGINVFVRWFNDTGTDLIDFSETLHAVRNAANNGYIAWSGASYPRIGVAIADTADLTRYDVTVHVDLWGWITDSHTFLDVDATFRQPWGTTLLAFNTIADRVYIQTRLLA</sequence>
<evidence type="ECO:0000313" key="1">
    <source>
        <dbReference type="EMBL" id="KKM52355.1"/>
    </source>
</evidence>
<dbReference type="AlphaFoldDB" id="A0A0F9LQ00"/>
<accession>A0A0F9LQ00</accession>
<organism evidence="1">
    <name type="scientific">marine sediment metagenome</name>
    <dbReference type="NCBI Taxonomy" id="412755"/>
    <lineage>
        <taxon>unclassified sequences</taxon>
        <taxon>metagenomes</taxon>
        <taxon>ecological metagenomes</taxon>
    </lineage>
</organism>
<name>A0A0F9LQ00_9ZZZZ</name>
<proteinExistence type="predicted"/>